<keyword evidence="8" id="KW-1052">Target cell membrane</keyword>
<evidence type="ECO:0000256" key="21">
    <source>
        <dbReference type="ARBA" id="ARBA00093512"/>
    </source>
</evidence>
<evidence type="ECO:0000256" key="8">
    <source>
        <dbReference type="ARBA" id="ARBA00022537"/>
    </source>
</evidence>
<dbReference type="SMART" id="SM00192">
    <property type="entry name" value="LDLa"/>
    <property type="match status" value="1"/>
</dbReference>
<dbReference type="InterPro" id="IPR020864">
    <property type="entry name" value="MACPF"/>
</dbReference>
<keyword evidence="14" id="KW-0473">Membrane attack complex</keyword>
<evidence type="ECO:0000256" key="13">
    <source>
        <dbReference type="ARBA" id="ARBA00022875"/>
    </source>
</evidence>
<evidence type="ECO:0000256" key="17">
    <source>
        <dbReference type="ARBA" id="ARBA00023162"/>
    </source>
</evidence>
<comment type="caution">
    <text evidence="25">The sequence shown here is derived from an EMBL/GenBank/DDBJ whole genome shotgun (WGS) entry which is preliminary data.</text>
</comment>
<feature type="compositionally biased region" description="Basic and acidic residues" evidence="23">
    <location>
        <begin position="227"/>
        <end position="236"/>
    </location>
</feature>
<evidence type="ECO:0000256" key="4">
    <source>
        <dbReference type="ARBA" id="ARBA00018261"/>
    </source>
</evidence>
<dbReference type="AlphaFoldDB" id="A0AAV2ZYI8"/>
<evidence type="ECO:0000313" key="25">
    <source>
        <dbReference type="EMBL" id="DBA23684.1"/>
    </source>
</evidence>
<feature type="domain" description="MACPF" evidence="24">
    <location>
        <begin position="94"/>
        <end position="495"/>
    </location>
</feature>
<evidence type="ECO:0000256" key="15">
    <source>
        <dbReference type="ARBA" id="ARBA00023136"/>
    </source>
</evidence>
<dbReference type="PROSITE" id="PS00279">
    <property type="entry name" value="MACPF_1"/>
    <property type="match status" value="1"/>
</dbReference>
<comment type="similarity">
    <text evidence="3">Belongs to the complement C6/C7/C8/C9 family.</text>
</comment>
<dbReference type="Gene3D" id="2.20.100.10">
    <property type="entry name" value="Thrombospondin type-1 (TSP1) repeat"/>
    <property type="match status" value="2"/>
</dbReference>
<keyword evidence="7" id="KW-0245">EGF-like domain</keyword>
<evidence type="ECO:0000256" key="23">
    <source>
        <dbReference type="SAM" id="MobiDB-lite"/>
    </source>
</evidence>
<evidence type="ECO:0000256" key="14">
    <source>
        <dbReference type="ARBA" id="ARBA00023058"/>
    </source>
</evidence>
<organism evidence="25 26">
    <name type="scientific">Pyxicephalus adspersus</name>
    <name type="common">African bullfrog</name>
    <dbReference type="NCBI Taxonomy" id="30357"/>
    <lineage>
        <taxon>Eukaryota</taxon>
        <taxon>Metazoa</taxon>
        <taxon>Chordata</taxon>
        <taxon>Craniata</taxon>
        <taxon>Vertebrata</taxon>
        <taxon>Euteleostomi</taxon>
        <taxon>Amphibia</taxon>
        <taxon>Batrachia</taxon>
        <taxon>Anura</taxon>
        <taxon>Neobatrachia</taxon>
        <taxon>Ranoidea</taxon>
        <taxon>Pyxicephalidae</taxon>
        <taxon>Pyxicephalinae</taxon>
        <taxon>Pyxicephalus</taxon>
    </lineage>
</organism>
<dbReference type="CDD" id="cd00112">
    <property type="entry name" value="LDLa"/>
    <property type="match status" value="1"/>
</dbReference>
<name>A0AAV2ZYI8_PYXAD</name>
<reference evidence="25" key="1">
    <citation type="thesis" date="2020" institute="ProQuest LLC" country="789 East Eisenhower Parkway, Ann Arbor, MI, USA">
        <title>Comparative Genomics and Chromosome Evolution.</title>
        <authorList>
            <person name="Mudd A.B."/>
        </authorList>
    </citation>
    <scope>NUCLEOTIDE SEQUENCE</scope>
    <source>
        <strain evidence="25">1538</strain>
        <tissue evidence="25">Blood</tissue>
    </source>
</reference>
<dbReference type="InterPro" id="IPR020863">
    <property type="entry name" value="MACPF_CS"/>
</dbReference>
<dbReference type="EMBL" id="DYDO01000006">
    <property type="protein sequence ID" value="DBA23684.1"/>
    <property type="molecule type" value="Genomic_DNA"/>
</dbReference>
<evidence type="ECO:0000256" key="11">
    <source>
        <dbReference type="ARBA" id="ARBA00022852"/>
    </source>
</evidence>
<evidence type="ECO:0000256" key="16">
    <source>
        <dbReference type="ARBA" id="ARBA00023157"/>
    </source>
</evidence>
<evidence type="ECO:0000256" key="2">
    <source>
        <dbReference type="ARBA" id="ARBA00004613"/>
    </source>
</evidence>
<dbReference type="Gene3D" id="2.10.25.10">
    <property type="entry name" value="Laminin"/>
    <property type="match status" value="1"/>
</dbReference>
<evidence type="ECO:0000256" key="1">
    <source>
        <dbReference type="ARBA" id="ARBA00004276"/>
    </source>
</evidence>
<evidence type="ECO:0000256" key="19">
    <source>
        <dbReference type="ARBA" id="ARBA00023298"/>
    </source>
</evidence>
<keyword evidence="19" id="KW-1053">Target membrane</keyword>
<keyword evidence="18" id="KW-0325">Glycoprotein</keyword>
<keyword evidence="26" id="KW-1185">Reference proteome</keyword>
<feature type="region of interest" description="Disordered" evidence="23">
    <location>
        <begin position="205"/>
        <end position="246"/>
    </location>
</feature>
<comment type="subunit">
    <text evidence="21">Homooligomer; about 20 C9 chains oligomerize to give rise to a huge beta-barrel that forms a 100 Angstrom diameter pore in target membranes. Component of the membrane attack complex (MAC), composed of complement C5b, C6, C7, C8A, C8B, C8G and multiple copies of the pore-forming subunit C9.</text>
</comment>
<evidence type="ECO:0000256" key="22">
    <source>
        <dbReference type="PROSITE-ProRule" id="PRU00124"/>
    </source>
</evidence>
<keyword evidence="17" id="KW-0179">Complement alternate pathway</keyword>
<evidence type="ECO:0000256" key="7">
    <source>
        <dbReference type="ARBA" id="ARBA00022536"/>
    </source>
</evidence>
<dbReference type="GO" id="GO:0006958">
    <property type="term" value="P:complement activation, classical pathway"/>
    <property type="evidence" value="ECO:0007669"/>
    <property type="project" value="UniProtKB-KW"/>
</dbReference>
<keyword evidence="10" id="KW-0812">Transmembrane</keyword>
<evidence type="ECO:0000259" key="24">
    <source>
        <dbReference type="PROSITE" id="PS51412"/>
    </source>
</evidence>
<dbReference type="InterPro" id="IPR002172">
    <property type="entry name" value="LDrepeatLR_classA_rpt"/>
</dbReference>
<proteinExistence type="inferred from homology"/>
<keyword evidence="15" id="KW-0472">Membrane</keyword>
<comment type="function">
    <text evidence="20">Pore-forming component of the membrane attack complex (MAC), a multiprotein complex activated by the complement cascade, which inserts into a target cell membrane and forms a pore, leading to target cell membrane rupture and cell lysis. The MAC is initiated by proteolytic cleavage of C5 into complement C5b in response to the classical, alternative, lectin and GZMK complement pathways. The complement pathways consist in a cascade of proteins that leads to phagocytosis and breakdown of pathogens and signaling that strengthens the adaptive immune system. Constitutes the pore-forming subunit of the MAC complex: during MAC assembly, C9 associates with the C5b8 intermediate complex, and polymerizes to complete the pore.</text>
</comment>
<evidence type="ECO:0000256" key="20">
    <source>
        <dbReference type="ARBA" id="ARBA00093294"/>
    </source>
</evidence>
<dbReference type="InterPro" id="IPR001862">
    <property type="entry name" value="MAC_perforin"/>
</dbReference>
<dbReference type="Gene3D" id="4.10.400.10">
    <property type="entry name" value="Low-density Lipoprotein Receptor"/>
    <property type="match status" value="1"/>
</dbReference>
<dbReference type="PANTHER" id="PTHR45742">
    <property type="entry name" value="COMPLEMENT COMPONENT C6"/>
    <property type="match status" value="1"/>
</dbReference>
<dbReference type="InterPro" id="IPR036383">
    <property type="entry name" value="TSP1_rpt_sf"/>
</dbReference>
<dbReference type="PROSITE" id="PS01209">
    <property type="entry name" value="LDLRA_1"/>
    <property type="match status" value="1"/>
</dbReference>
<protein>
    <recommendedName>
        <fullName evidence="4">Complement component C9</fullName>
    </recommendedName>
</protein>
<evidence type="ECO:0000256" key="12">
    <source>
        <dbReference type="ARBA" id="ARBA00022859"/>
    </source>
</evidence>
<dbReference type="InterPro" id="IPR023415">
    <property type="entry name" value="LDLR_class-A_CS"/>
</dbReference>
<comment type="subcellular location">
    <subcellularLocation>
        <location evidence="2">Secreted</location>
    </subcellularLocation>
    <subcellularLocation>
        <location evidence="1">Target cell membrane</location>
        <topology evidence="1">Multi-pass membrane protein</topology>
    </subcellularLocation>
</comment>
<keyword evidence="9" id="KW-0399">Innate immunity</keyword>
<dbReference type="GO" id="GO:0031640">
    <property type="term" value="P:killing of cells of another organism"/>
    <property type="evidence" value="ECO:0007669"/>
    <property type="project" value="UniProtKB-KW"/>
</dbReference>
<keyword evidence="6" id="KW-0964">Secreted</keyword>
<evidence type="ECO:0000256" key="3">
    <source>
        <dbReference type="ARBA" id="ARBA00009214"/>
    </source>
</evidence>
<evidence type="ECO:0000256" key="5">
    <source>
        <dbReference type="ARBA" id="ARBA00022452"/>
    </source>
</evidence>
<dbReference type="PROSITE" id="PS50068">
    <property type="entry name" value="LDLRA_2"/>
    <property type="match status" value="1"/>
</dbReference>
<dbReference type="InterPro" id="IPR000884">
    <property type="entry name" value="TSP1_rpt"/>
</dbReference>
<evidence type="ECO:0000313" key="26">
    <source>
        <dbReference type="Proteomes" id="UP001181693"/>
    </source>
</evidence>
<dbReference type="SUPFAM" id="SSF82895">
    <property type="entry name" value="TSP-1 type 1 repeat"/>
    <property type="match status" value="2"/>
</dbReference>
<dbReference type="Pfam" id="PF00057">
    <property type="entry name" value="Ldl_recept_a"/>
    <property type="match status" value="1"/>
</dbReference>
<comment type="caution">
    <text evidence="22">Lacks conserved residue(s) required for the propagation of feature annotation.</text>
</comment>
<dbReference type="PRINTS" id="PR00764">
    <property type="entry name" value="COMPLEMENTC9"/>
</dbReference>
<evidence type="ECO:0000256" key="6">
    <source>
        <dbReference type="ARBA" id="ARBA00022525"/>
    </source>
</evidence>
<keyword evidence="16 22" id="KW-1015">Disulfide bond</keyword>
<keyword evidence="5" id="KW-1134">Transmembrane beta strand</keyword>
<dbReference type="PANTHER" id="PTHR45742:SF3">
    <property type="entry name" value="COMPLEMENT COMPONENT C9"/>
    <property type="match status" value="1"/>
</dbReference>
<keyword evidence="12" id="KW-0391">Immunity</keyword>
<dbReference type="PROSITE" id="PS50092">
    <property type="entry name" value="TSP1"/>
    <property type="match status" value="1"/>
</dbReference>
<dbReference type="SUPFAM" id="SSF57184">
    <property type="entry name" value="Growth factor receptor domain"/>
    <property type="match status" value="1"/>
</dbReference>
<dbReference type="GO" id="GO:0005579">
    <property type="term" value="C:membrane attack complex"/>
    <property type="evidence" value="ECO:0007669"/>
    <property type="project" value="UniProtKB-KW"/>
</dbReference>
<dbReference type="InterPro" id="IPR036055">
    <property type="entry name" value="LDL_receptor-like_sf"/>
</dbReference>
<dbReference type="Pfam" id="PF01823">
    <property type="entry name" value="MACPF"/>
    <property type="match status" value="1"/>
</dbReference>
<evidence type="ECO:0000256" key="18">
    <source>
        <dbReference type="ARBA" id="ARBA00023180"/>
    </source>
</evidence>
<dbReference type="SMART" id="SM00457">
    <property type="entry name" value="MACPF"/>
    <property type="match status" value="1"/>
</dbReference>
<dbReference type="Pfam" id="PF00090">
    <property type="entry name" value="TSP_1"/>
    <property type="match status" value="1"/>
</dbReference>
<keyword evidence="11" id="KW-0204">Cytolysis</keyword>
<dbReference type="PROSITE" id="PS51412">
    <property type="entry name" value="MACPF_2"/>
    <property type="match status" value="1"/>
</dbReference>
<feature type="compositionally biased region" description="Basic and acidic residues" evidence="23">
    <location>
        <begin position="205"/>
        <end position="218"/>
    </location>
</feature>
<gene>
    <name evidence="25" type="ORF">GDO54_014575</name>
</gene>
<sequence>MSPWGQWTECDPCTKQRYRSRSIVRFGQFDGRPCLGSLGETQRCVSDKVCEEEAIDCGNDFQCENGRCIKQRLKCNNDNDCGDFSDEECEDRDPKPVCRDDLELSELARTAGDGINILGMDPRSNPFDNEHFNGLCNRVRDGTTRTYYRLPWNAASLIYRTVADKAFTSETYTDSAAVLEKVLRESSDSFEASISFKFTPTELNRKDGDKAAEGDKGVAESVADDNGAGKEAKEGEGEAAAGGGGGKDITVGGEFGINHNKKNSVEQLKEYKLDKNKEFLRISGKVQLATFQLRTRGFVLSPTFIDDVNNLPSFYDKAEYFAFLEMYGTHYSVSGSIGGKYDLVYVLDSTVLKNKAITTKEVEECLGYNLGLTVDGPGLEGKFDAKGKAKCGKNIDHTEGTPDKSNVISKILSFVEGGTPAFAAKLNAKLNQDKQIDITDFVEWAASLGDSPVIIKSKTVPIHSLVPVTMKEAYNKSQNIQKAIHDYLEEYSTCKCQPCQNGGTLLVVDGECWCKCTEHFSGLACQTPKSPLFDSPSTAINGHWSCWRDSSSCVKEEKTQTRECNNPAPQNGGKPCAGDRVRKVLC</sequence>
<keyword evidence="13" id="KW-0180">Complement pathway</keyword>
<accession>A0AAV2ZYI8</accession>
<dbReference type="SMART" id="SM00209">
    <property type="entry name" value="TSP1"/>
    <property type="match status" value="1"/>
</dbReference>
<dbReference type="Proteomes" id="UP001181693">
    <property type="component" value="Unassembled WGS sequence"/>
</dbReference>
<evidence type="ECO:0000256" key="10">
    <source>
        <dbReference type="ARBA" id="ARBA00022692"/>
    </source>
</evidence>
<dbReference type="GO" id="GO:0006957">
    <property type="term" value="P:complement activation, alternative pathway"/>
    <property type="evidence" value="ECO:0007669"/>
    <property type="project" value="UniProtKB-KW"/>
</dbReference>
<evidence type="ECO:0000256" key="9">
    <source>
        <dbReference type="ARBA" id="ARBA00022588"/>
    </source>
</evidence>
<dbReference type="GO" id="GO:0005576">
    <property type="term" value="C:extracellular region"/>
    <property type="evidence" value="ECO:0007669"/>
    <property type="project" value="UniProtKB-SubCell"/>
</dbReference>
<feature type="disulfide bond" evidence="22">
    <location>
        <begin position="63"/>
        <end position="81"/>
    </location>
</feature>
<dbReference type="GO" id="GO:0044218">
    <property type="term" value="C:other organism cell membrane"/>
    <property type="evidence" value="ECO:0007669"/>
    <property type="project" value="UniProtKB-KW"/>
</dbReference>
<dbReference type="InterPro" id="IPR009030">
    <property type="entry name" value="Growth_fac_rcpt_cys_sf"/>
</dbReference>